<protein>
    <submittedName>
        <fullName evidence="1">Uncharacterized protein</fullName>
    </submittedName>
</protein>
<dbReference type="RefSeq" id="WP_344667157.1">
    <property type="nucleotide sequence ID" value="NZ_BAAAQN010000022.1"/>
</dbReference>
<organism evidence="1 2">
    <name type="scientific">Catenulispora yoronensis</name>
    <dbReference type="NCBI Taxonomy" id="450799"/>
    <lineage>
        <taxon>Bacteria</taxon>
        <taxon>Bacillati</taxon>
        <taxon>Actinomycetota</taxon>
        <taxon>Actinomycetes</taxon>
        <taxon>Catenulisporales</taxon>
        <taxon>Catenulisporaceae</taxon>
        <taxon>Catenulispora</taxon>
    </lineage>
</organism>
<reference evidence="2" key="1">
    <citation type="journal article" date="2019" name="Int. J. Syst. Evol. Microbiol.">
        <title>The Global Catalogue of Microorganisms (GCM) 10K type strain sequencing project: providing services to taxonomists for standard genome sequencing and annotation.</title>
        <authorList>
            <consortium name="The Broad Institute Genomics Platform"/>
            <consortium name="The Broad Institute Genome Sequencing Center for Infectious Disease"/>
            <person name="Wu L."/>
            <person name="Ma J."/>
        </authorList>
    </citation>
    <scope>NUCLEOTIDE SEQUENCE [LARGE SCALE GENOMIC DNA]</scope>
    <source>
        <strain evidence="2">JCM 16014</strain>
    </source>
</reference>
<evidence type="ECO:0000313" key="2">
    <source>
        <dbReference type="Proteomes" id="UP001500751"/>
    </source>
</evidence>
<proteinExistence type="predicted"/>
<gene>
    <name evidence="1" type="ORF">GCM10009839_40080</name>
</gene>
<dbReference type="Proteomes" id="UP001500751">
    <property type="component" value="Unassembled WGS sequence"/>
</dbReference>
<evidence type="ECO:0000313" key="1">
    <source>
        <dbReference type="EMBL" id="GAA2035368.1"/>
    </source>
</evidence>
<dbReference type="EMBL" id="BAAAQN010000022">
    <property type="protein sequence ID" value="GAA2035368.1"/>
    <property type="molecule type" value="Genomic_DNA"/>
</dbReference>
<name>A0ABP5FWA8_9ACTN</name>
<keyword evidence="2" id="KW-1185">Reference proteome</keyword>
<sequence length="310" mass="33325">MNTPAVYFSWIEVPNYLVLESQLAKFDLPRTVNGPVHALIRTYNAYGKKDEFALYDMRESAPSGGTAATLEAAAARRTRVYLCDDCGAHTEAELGLHHPCGRTTMGHPSPCPWTGRRCAMCRRVAQLAAAVRTATAARADVTAWAAQMMRDRAVVVRVTAVSPSPATTAGGRRRPVTGWLVDAVDVHGTTIPVPAIARASRKTPGLGPAPVDTVAGAARLHTALDGRTVIAYTDTERELLATLLAAQQPADPDARPRFATDLRTQLTAWRGLIDPDTGRFILPLDPGPADRCALLIRRMTDTAPTAKEQG</sequence>
<comment type="caution">
    <text evidence="1">The sequence shown here is derived from an EMBL/GenBank/DDBJ whole genome shotgun (WGS) entry which is preliminary data.</text>
</comment>
<accession>A0ABP5FWA8</accession>